<dbReference type="KEGG" id="acru:HHL28_11385"/>
<dbReference type="Proteomes" id="UP000501891">
    <property type="component" value="Chromosome"/>
</dbReference>
<keyword evidence="4" id="KW-1185">Reference proteome</keyword>
<dbReference type="EMBL" id="CP051775">
    <property type="protein sequence ID" value="QJE73609.1"/>
    <property type="molecule type" value="Genomic_DNA"/>
</dbReference>
<dbReference type="AlphaFoldDB" id="A0A858R7Q8"/>
<keyword evidence="2" id="KW-0472">Membrane</keyword>
<name>A0A858R7Q8_9PROT</name>
<sequence>MPRLFLSLLIRFVAIVIGGLIITSFVFGSQTVFKAIEPLWWPEDKPVMILAPAEVSDPAKEKEAAAKTQVDATAPPQPAAVEAPAPIPAR</sequence>
<keyword evidence="2" id="KW-1133">Transmembrane helix</keyword>
<feature type="transmembrane region" description="Helical" evidence="2">
    <location>
        <begin position="6"/>
        <end position="27"/>
    </location>
</feature>
<feature type="region of interest" description="Disordered" evidence="1">
    <location>
        <begin position="59"/>
        <end position="90"/>
    </location>
</feature>
<evidence type="ECO:0000313" key="3">
    <source>
        <dbReference type="EMBL" id="QJE73609.1"/>
    </source>
</evidence>
<protein>
    <submittedName>
        <fullName evidence="3">Uncharacterized protein</fullName>
    </submittedName>
</protein>
<keyword evidence="2" id="KW-0812">Transmembrane</keyword>
<gene>
    <name evidence="3" type="ORF">HHL28_11385</name>
</gene>
<evidence type="ECO:0000256" key="2">
    <source>
        <dbReference type="SAM" id="Phobius"/>
    </source>
</evidence>
<accession>A0A858R7Q8</accession>
<organism evidence="3 4">
    <name type="scientific">Aerophototrophica crusticola</name>
    <dbReference type="NCBI Taxonomy" id="1709002"/>
    <lineage>
        <taxon>Bacteria</taxon>
        <taxon>Pseudomonadati</taxon>
        <taxon>Pseudomonadota</taxon>
        <taxon>Alphaproteobacteria</taxon>
        <taxon>Rhodospirillales</taxon>
        <taxon>Rhodospirillaceae</taxon>
        <taxon>Aerophototrophica</taxon>
    </lineage>
</organism>
<reference evidence="3" key="1">
    <citation type="submission" date="2020-04" db="EMBL/GenBank/DDBJ databases">
        <title>A desert anoxygenic phototrophic bacterium fixes CO2 using RubisCO under aerobic conditions.</title>
        <authorList>
            <person name="Tang K."/>
        </authorList>
    </citation>
    <scope>NUCLEOTIDE SEQUENCE [LARGE SCALE GENOMIC DNA]</scope>
    <source>
        <strain evidence="3">MIMtkB3</strain>
    </source>
</reference>
<proteinExistence type="predicted"/>
<evidence type="ECO:0000256" key="1">
    <source>
        <dbReference type="SAM" id="MobiDB-lite"/>
    </source>
</evidence>
<evidence type="ECO:0000313" key="4">
    <source>
        <dbReference type="Proteomes" id="UP000501891"/>
    </source>
</evidence>